<dbReference type="HOGENOM" id="CLU_1853353_0_0_0"/>
<dbReference type="EMBL" id="CP001848">
    <property type="protein sequence ID" value="ADB15483.1"/>
    <property type="molecule type" value="Genomic_DNA"/>
</dbReference>
<keyword evidence="1" id="KW-0812">Transmembrane</keyword>
<gene>
    <name evidence="2" type="ordered locus">Psta_0798</name>
</gene>
<dbReference type="AlphaFoldDB" id="D2R6A5"/>
<reference evidence="2 3" key="1">
    <citation type="journal article" date="2009" name="Stand. Genomic Sci.">
        <title>Complete genome sequence of Pirellula staleyi type strain (ATCC 27377).</title>
        <authorList>
            <person name="Clum A."/>
            <person name="Tindall B.J."/>
            <person name="Sikorski J."/>
            <person name="Ivanova N."/>
            <person name="Mavrommatis K."/>
            <person name="Lucas S."/>
            <person name="Glavina del Rio T."/>
            <person name="Nolan M."/>
            <person name="Chen F."/>
            <person name="Tice H."/>
            <person name="Pitluck S."/>
            <person name="Cheng J.F."/>
            <person name="Chertkov O."/>
            <person name="Brettin T."/>
            <person name="Han C."/>
            <person name="Detter J.C."/>
            <person name="Kuske C."/>
            <person name="Bruce D."/>
            <person name="Goodwin L."/>
            <person name="Ovchinikova G."/>
            <person name="Pati A."/>
            <person name="Mikhailova N."/>
            <person name="Chen A."/>
            <person name="Palaniappan K."/>
            <person name="Land M."/>
            <person name="Hauser L."/>
            <person name="Chang Y.J."/>
            <person name="Jeffries C.D."/>
            <person name="Chain P."/>
            <person name="Rohde M."/>
            <person name="Goker M."/>
            <person name="Bristow J."/>
            <person name="Eisen J.A."/>
            <person name="Markowitz V."/>
            <person name="Hugenholtz P."/>
            <person name="Kyrpides N.C."/>
            <person name="Klenk H.P."/>
            <person name="Lapidus A."/>
        </authorList>
    </citation>
    <scope>NUCLEOTIDE SEQUENCE [LARGE SCALE GENOMIC DNA]</scope>
    <source>
        <strain evidence="3">ATCC 27377 / DSM 6068 / ICPB 4128</strain>
    </source>
</reference>
<dbReference type="Proteomes" id="UP000001887">
    <property type="component" value="Chromosome"/>
</dbReference>
<keyword evidence="1" id="KW-0472">Membrane</keyword>
<evidence type="ECO:0000313" key="3">
    <source>
        <dbReference type="Proteomes" id="UP000001887"/>
    </source>
</evidence>
<feature type="transmembrane region" description="Helical" evidence="1">
    <location>
        <begin position="20"/>
        <end position="49"/>
    </location>
</feature>
<keyword evidence="1" id="KW-1133">Transmembrane helix</keyword>
<keyword evidence="3" id="KW-1185">Reference proteome</keyword>
<name>D2R6A5_PIRSD</name>
<dbReference type="KEGG" id="psl:Psta_0798"/>
<evidence type="ECO:0000313" key="2">
    <source>
        <dbReference type="EMBL" id="ADB15483.1"/>
    </source>
</evidence>
<sequence>MADVDERAKAAGLRPAAKRLLGVPGAIVVAILLLPLGMLGLCGVIGSPLELMRQLVKSKEELIRDAAAGELAPLGYQITAGPLAINEPADRSTLIDGLCTDPAGAEHRFSIRFERTPHGRQCTELMIDARPVLLKRPR</sequence>
<evidence type="ECO:0000256" key="1">
    <source>
        <dbReference type="SAM" id="Phobius"/>
    </source>
</evidence>
<accession>D2R6A5</accession>
<proteinExistence type="predicted"/>
<organism evidence="2 3">
    <name type="scientific">Pirellula staleyi (strain ATCC 27377 / DSM 6068 / ICPB 4128)</name>
    <name type="common">Pirella staleyi</name>
    <dbReference type="NCBI Taxonomy" id="530564"/>
    <lineage>
        <taxon>Bacteria</taxon>
        <taxon>Pseudomonadati</taxon>
        <taxon>Planctomycetota</taxon>
        <taxon>Planctomycetia</taxon>
        <taxon>Pirellulales</taxon>
        <taxon>Pirellulaceae</taxon>
        <taxon>Pirellula</taxon>
    </lineage>
</organism>
<protein>
    <submittedName>
        <fullName evidence="2">Uncharacterized protein</fullName>
    </submittedName>
</protein>